<accession>A0A172JHZ4</accession>
<protein>
    <submittedName>
        <fullName evidence="1">Uncharacterized protein</fullName>
    </submittedName>
</protein>
<evidence type="ECO:0000313" key="1">
    <source>
        <dbReference type="EMBL" id="AMS01174.1"/>
    </source>
</evidence>
<dbReference type="RefSeq" id="YP_009282994.1">
    <property type="nucleotide sequence ID" value="NC_031039.1"/>
</dbReference>
<dbReference type="GeneID" id="29058808"/>
<gene>
    <name evidence="1" type="ORF">AR9_g090</name>
</gene>
<dbReference type="EMBL" id="KU878088">
    <property type="protein sequence ID" value="AMS01174.1"/>
    <property type="molecule type" value="Genomic_DNA"/>
</dbReference>
<proteinExistence type="predicted"/>
<dbReference type="KEGG" id="vg:29058808"/>
<dbReference type="Proteomes" id="UP000202618">
    <property type="component" value="Segment"/>
</dbReference>
<name>A0A172JHZ4_BPPB1</name>
<sequence>MGVNEIEKEIRWVADNTIFTHFTFGIRNFKKILEAVLIKLDGQYDTKLVQDITREIYNEQI</sequence>
<organism evidence="1 2">
    <name type="scientific">Bacillus phage AR9</name>
    <dbReference type="NCBI Taxonomy" id="1815509"/>
    <lineage>
        <taxon>Viruses</taxon>
        <taxon>Duplodnaviria</taxon>
        <taxon>Heunggongvirae</taxon>
        <taxon>Uroviricota</taxon>
        <taxon>Caudoviricetes</taxon>
        <taxon>Takahashivirus</taxon>
        <taxon>Bacillus phage PBS1</taxon>
    </lineage>
</organism>
<evidence type="ECO:0000313" key="2">
    <source>
        <dbReference type="Proteomes" id="UP000202618"/>
    </source>
</evidence>
<reference evidence="1 2" key="1">
    <citation type="journal article" date="2016" name="Virology">
        <title>The genome of AR9, a giant transducing Bacillus phage encoding two multisubunit RNA polymerases.</title>
        <authorList>
            <person name="Lavysh D."/>
            <person name="Sokolova M."/>
            <person name="Minakhin L."/>
            <person name="Yakunina M."/>
            <person name="Artamonova T."/>
            <person name="Kozyavkin S."/>
            <person name="Makarova K.S."/>
            <person name="Koonin E.V."/>
            <person name="Severinov K."/>
        </authorList>
    </citation>
    <scope>NUCLEOTIDE SEQUENCE [LARGE SCALE GENOMIC DNA]</scope>
</reference>